<evidence type="ECO:0000256" key="1">
    <source>
        <dbReference type="ARBA" id="ARBA00004651"/>
    </source>
</evidence>
<dbReference type="CDD" id="cd06261">
    <property type="entry name" value="TM_PBP2"/>
    <property type="match status" value="1"/>
</dbReference>
<dbReference type="EMBL" id="RXHU01000015">
    <property type="protein sequence ID" value="RTE10598.1"/>
    <property type="molecule type" value="Genomic_DNA"/>
</dbReference>
<feature type="transmembrane region" description="Helical" evidence="7">
    <location>
        <begin position="108"/>
        <end position="132"/>
    </location>
</feature>
<dbReference type="GO" id="GO:0055085">
    <property type="term" value="P:transmembrane transport"/>
    <property type="evidence" value="ECO:0007669"/>
    <property type="project" value="InterPro"/>
</dbReference>
<dbReference type="Pfam" id="PF00528">
    <property type="entry name" value="BPD_transp_1"/>
    <property type="match status" value="1"/>
</dbReference>
<reference evidence="9 10" key="1">
    <citation type="submission" date="2018-12" db="EMBL/GenBank/DDBJ databases">
        <title>Bacillus ochoae sp. nov., Paenibacillus whitsoniae sp. nov., Paenibacillus spiritus sp. nov. Isolated from the Mars Exploration Rover during spacecraft assembly.</title>
        <authorList>
            <person name="Seuylemezian A."/>
            <person name="Vaishampayan P."/>
        </authorList>
    </citation>
    <scope>NUCLEOTIDE SEQUENCE [LARGE SCALE GENOMIC DNA]</scope>
    <source>
        <strain evidence="9 10">MER 54</strain>
    </source>
</reference>
<evidence type="ECO:0000256" key="4">
    <source>
        <dbReference type="ARBA" id="ARBA00022692"/>
    </source>
</evidence>
<feature type="transmembrane region" description="Helical" evidence="7">
    <location>
        <begin position="144"/>
        <end position="167"/>
    </location>
</feature>
<keyword evidence="6 7" id="KW-0472">Membrane</keyword>
<keyword evidence="4 7" id="KW-0812">Transmembrane</keyword>
<dbReference type="AlphaFoldDB" id="A0A3S0CCA7"/>
<comment type="subcellular location">
    <subcellularLocation>
        <location evidence="1 7">Cell membrane</location>
        <topology evidence="1 7">Multi-pass membrane protein</topology>
    </subcellularLocation>
</comment>
<dbReference type="InterPro" id="IPR035906">
    <property type="entry name" value="MetI-like_sf"/>
</dbReference>
<dbReference type="Gene3D" id="1.10.3720.10">
    <property type="entry name" value="MetI-like"/>
    <property type="match status" value="1"/>
</dbReference>
<evidence type="ECO:0000259" key="8">
    <source>
        <dbReference type="PROSITE" id="PS50928"/>
    </source>
</evidence>
<dbReference type="PANTHER" id="PTHR43744">
    <property type="entry name" value="ABC TRANSPORTER PERMEASE PROTEIN MG189-RELATED-RELATED"/>
    <property type="match status" value="1"/>
</dbReference>
<accession>A0A3S0CCA7</accession>
<feature type="transmembrane region" description="Helical" evidence="7">
    <location>
        <begin position="79"/>
        <end position="101"/>
    </location>
</feature>
<dbReference type="PANTHER" id="PTHR43744:SF6">
    <property type="entry name" value="ABC TRANSPORTER PERMEASE PROTEIN YESQ-RELATED"/>
    <property type="match status" value="1"/>
</dbReference>
<evidence type="ECO:0000256" key="6">
    <source>
        <dbReference type="ARBA" id="ARBA00023136"/>
    </source>
</evidence>
<gene>
    <name evidence="9" type="ORF">EJQ19_04795</name>
</gene>
<keyword evidence="3" id="KW-1003">Cell membrane</keyword>
<dbReference type="Proteomes" id="UP000276128">
    <property type="component" value="Unassembled WGS sequence"/>
</dbReference>
<feature type="transmembrane region" description="Helical" evidence="7">
    <location>
        <begin position="247"/>
        <end position="268"/>
    </location>
</feature>
<evidence type="ECO:0000256" key="2">
    <source>
        <dbReference type="ARBA" id="ARBA00022448"/>
    </source>
</evidence>
<dbReference type="InterPro" id="IPR000515">
    <property type="entry name" value="MetI-like"/>
</dbReference>
<comment type="caution">
    <text evidence="9">The sequence shown here is derived from an EMBL/GenBank/DDBJ whole genome shotgun (WGS) entry which is preliminary data.</text>
</comment>
<dbReference type="SUPFAM" id="SSF161098">
    <property type="entry name" value="MetI-like"/>
    <property type="match status" value="1"/>
</dbReference>
<name>A0A3S0CCA7_9BACL</name>
<evidence type="ECO:0000256" key="7">
    <source>
        <dbReference type="RuleBase" id="RU363032"/>
    </source>
</evidence>
<comment type="similarity">
    <text evidence="7">Belongs to the binding-protein-dependent transport system permease family.</text>
</comment>
<evidence type="ECO:0000313" key="10">
    <source>
        <dbReference type="Proteomes" id="UP000276128"/>
    </source>
</evidence>
<keyword evidence="2 7" id="KW-0813">Transport</keyword>
<feature type="transmembrane region" description="Helical" evidence="7">
    <location>
        <begin position="15"/>
        <end position="36"/>
    </location>
</feature>
<evidence type="ECO:0000313" key="9">
    <source>
        <dbReference type="EMBL" id="RTE10598.1"/>
    </source>
</evidence>
<dbReference type="GO" id="GO:0005886">
    <property type="term" value="C:plasma membrane"/>
    <property type="evidence" value="ECO:0007669"/>
    <property type="project" value="UniProtKB-SubCell"/>
</dbReference>
<feature type="domain" description="ABC transmembrane type-1" evidence="8">
    <location>
        <begin position="73"/>
        <end position="268"/>
    </location>
</feature>
<dbReference type="PROSITE" id="PS50928">
    <property type="entry name" value="ABC_TM1"/>
    <property type="match status" value="1"/>
</dbReference>
<keyword evidence="5 7" id="KW-1133">Transmembrane helix</keyword>
<evidence type="ECO:0000256" key="3">
    <source>
        <dbReference type="ARBA" id="ARBA00022475"/>
    </source>
</evidence>
<dbReference type="OrthoDB" id="9771544at2"/>
<feature type="transmembrane region" description="Helical" evidence="7">
    <location>
        <begin position="188"/>
        <end position="213"/>
    </location>
</feature>
<protein>
    <submittedName>
        <fullName evidence="9">Carbohydrate ABC transporter permease</fullName>
    </submittedName>
</protein>
<dbReference type="RefSeq" id="WP_126140061.1">
    <property type="nucleotide sequence ID" value="NZ_RXHU01000015.1"/>
</dbReference>
<organism evidence="9 10">
    <name type="scientific">Paenibacillus whitsoniae</name>
    <dbReference type="NCBI Taxonomy" id="2496558"/>
    <lineage>
        <taxon>Bacteria</taxon>
        <taxon>Bacillati</taxon>
        <taxon>Bacillota</taxon>
        <taxon>Bacilli</taxon>
        <taxon>Bacillales</taxon>
        <taxon>Paenibacillaceae</taxon>
        <taxon>Paenibacillus</taxon>
    </lineage>
</organism>
<evidence type="ECO:0000256" key="5">
    <source>
        <dbReference type="ARBA" id="ARBA00022989"/>
    </source>
</evidence>
<proteinExistence type="inferred from homology"/>
<sequence>MNTPVRFSQMFRSHFFLAVFSLVMIYPILWWVGAAFKSNAEMSSPNLFPSQWLWSNFSDGWVAIPKFTFTHFYINTFELISGVLVTSVLSCSLVAFGFARLHFPLQKFWFAILMVTLMLPSQVTLVPQYIMFNAWGWVNTYLPFYVPHALAGGIGGPFFIFLLVQFIRGIPRELDESAKMDGCSWFGIYWRIMMPLTKPALVTVAIYCFLWNWDDFFGHLLYINSVSKYTVGLALKLFVDGQSALPWGQLLAMALVSVIPSFIIFFLAQRHFVDGIASGAVKG</sequence>
<keyword evidence="10" id="KW-1185">Reference proteome</keyword>